<dbReference type="InterPro" id="IPR001229">
    <property type="entry name" value="Jacalin-like_lectin_dom"/>
</dbReference>
<comment type="caution">
    <text evidence="5">The sequence shown here is derived from an EMBL/GenBank/DDBJ whole genome shotgun (WGS) entry which is preliminary data.</text>
</comment>
<evidence type="ECO:0000313" key="6">
    <source>
        <dbReference type="Proteomes" id="UP000078284"/>
    </source>
</evidence>
<evidence type="ECO:0000313" key="5">
    <source>
        <dbReference type="EMBL" id="OAP13609.1"/>
    </source>
</evidence>
<dbReference type="InterPro" id="IPR036404">
    <property type="entry name" value="Jacalin-like_lectin_dom_sf"/>
</dbReference>
<dbReference type="PROSITE" id="PS51752">
    <property type="entry name" value="JACALIN_LECTIN"/>
    <property type="match status" value="5"/>
</dbReference>
<dbReference type="GO" id="GO:0030246">
    <property type="term" value="F:carbohydrate binding"/>
    <property type="evidence" value="ECO:0007669"/>
    <property type="project" value="UniProtKB-KW"/>
</dbReference>
<dbReference type="PANTHER" id="PTHR47293">
    <property type="entry name" value="JACALIN-RELATED LECTIN 3"/>
    <property type="match status" value="1"/>
</dbReference>
<gene>
    <name evidence="5" type="ordered locus">AXX17_At1g34470</name>
</gene>
<dbReference type="Pfam" id="PF01419">
    <property type="entry name" value="Jacalin"/>
    <property type="match status" value="5"/>
</dbReference>
<sequence>MAQKLEAKGGKGGNQWDDLLDHDNIAKIHVRGGHEGIQYVKFDYVKFDNLKIGQPKLGSIHGLSRKGFTQTFEIDPTSEYIVSVEGYYDESKGIIQALKFKTNKKTSDMIGYDENGLKFSLEVKGKAIVSFHGFADTNLNSLGAYFAPAPPTKFDYQGGSGAQLWDDGSNYNGVRKVSFSLDDTEIRQIRIEYDKSGLVEKREYGSNVGRQEEFVLDYPTEYIIYMEGTCDIVSDTSKNRVRSLMFKTSKGRTSPIFGKVAARKFVFESNGSALIGFHGRAAAAVDAIGAYFSPLILSAPAPPPPPAEKLQAKGGNGGNQWDDLADHDHVTKIYVQGGQEGIQYVKFDYVKNGQPQSGSVHGLLGRGFTQTFEIDPTNEHLVSVEGYYDESKGLVQGLKFKTNKKTSDMIGYDENGLKFSLEVNGKKIIGFHGYAQTYLNSLGAYFVTAPPTKFDYQGGSGAQLWDDGTNYNGVRKISFALDANEIRQIRIDYDKGGLIERREYGGNVGRQEEFVVDYPSEYIIYMEGTCDIVSDASKNRVRSLMFKTSKGRTSPIFGKVAARKFVFESNGSALIGFHGRAAAAVDAIGAYFSRFILPPSAETLQAKGGEGGDPWSDGVFNGVRNIYVGQGENGVSAVKFVYDKDSQVAEGNDHGKPTLLGYEEFKLEYPSEYITTVEGCFDKIFGSGGGVMTMLKFKTNKRTSPPFGLETTSNFVLGKEGYKIVGFHGTSSHELHQLGVYVMPI</sequence>
<keyword evidence="2" id="KW-0430">Lectin</keyword>
<dbReference type="Gene3D" id="2.100.10.30">
    <property type="entry name" value="Jacalin-like lectin domain"/>
    <property type="match status" value="5"/>
</dbReference>
<dbReference type="SMART" id="SM00915">
    <property type="entry name" value="Jacalin"/>
    <property type="match status" value="5"/>
</dbReference>
<evidence type="ECO:0000259" key="4">
    <source>
        <dbReference type="PROSITE" id="PS51752"/>
    </source>
</evidence>
<keyword evidence="3" id="KW-0677">Repeat</keyword>
<dbReference type="PANTHER" id="PTHR47293:SF66">
    <property type="entry name" value="JACALIN-RELATED LECTIN 11-RELATED"/>
    <property type="match status" value="1"/>
</dbReference>
<dbReference type="EMBL" id="LUHQ01000001">
    <property type="protein sequence ID" value="OAP13609.1"/>
    <property type="molecule type" value="Genomic_DNA"/>
</dbReference>
<reference evidence="6" key="1">
    <citation type="journal article" date="2016" name="Proc. Natl. Acad. Sci. U.S.A.">
        <title>Chromosome-level assembly of Arabidopsis thaliana Ler reveals the extent of translocation and inversion polymorphisms.</title>
        <authorList>
            <person name="Zapata L."/>
            <person name="Ding J."/>
            <person name="Willing E.M."/>
            <person name="Hartwig B."/>
            <person name="Bezdan D."/>
            <person name="Jiao W.B."/>
            <person name="Patel V."/>
            <person name="Velikkakam James G."/>
            <person name="Koornneef M."/>
            <person name="Ossowski S."/>
            <person name="Schneeberger K."/>
        </authorList>
    </citation>
    <scope>NUCLEOTIDE SEQUENCE [LARGE SCALE GENOMIC DNA]</scope>
    <source>
        <strain evidence="6">cv. Landsberg erecta</strain>
    </source>
</reference>
<name>A0A178W518_ARATH</name>
<protein>
    <recommendedName>
        <fullName evidence="4">Jacalin-type lectin domain-containing protein</fullName>
    </recommendedName>
</protein>
<dbReference type="InterPro" id="IPR033734">
    <property type="entry name" value="Jacalin-like_lectin_dom_plant"/>
</dbReference>
<dbReference type="FunFam" id="2.100.10.30:FF:000001">
    <property type="entry name" value="Jacalin-related lectin 33"/>
    <property type="match status" value="5"/>
</dbReference>
<proteinExistence type="inferred from homology"/>
<feature type="domain" description="Jacalin-type lectin" evidence="4">
    <location>
        <begin position="151"/>
        <end position="294"/>
    </location>
</feature>
<feature type="domain" description="Jacalin-type lectin" evidence="4">
    <location>
        <begin position="601"/>
        <end position="744"/>
    </location>
</feature>
<organism evidence="5 6">
    <name type="scientific">Arabidopsis thaliana</name>
    <name type="common">Mouse-ear cress</name>
    <dbReference type="NCBI Taxonomy" id="3702"/>
    <lineage>
        <taxon>Eukaryota</taxon>
        <taxon>Viridiplantae</taxon>
        <taxon>Streptophyta</taxon>
        <taxon>Embryophyta</taxon>
        <taxon>Tracheophyta</taxon>
        <taxon>Spermatophyta</taxon>
        <taxon>Magnoliopsida</taxon>
        <taxon>eudicotyledons</taxon>
        <taxon>Gunneridae</taxon>
        <taxon>Pentapetalae</taxon>
        <taxon>rosids</taxon>
        <taxon>malvids</taxon>
        <taxon>Brassicales</taxon>
        <taxon>Brassicaceae</taxon>
        <taxon>Camelineae</taxon>
        <taxon>Arabidopsis</taxon>
    </lineage>
</organism>
<evidence type="ECO:0000256" key="2">
    <source>
        <dbReference type="ARBA" id="ARBA00022734"/>
    </source>
</evidence>
<dbReference type="Proteomes" id="UP000078284">
    <property type="component" value="Chromosome 1"/>
</dbReference>
<evidence type="ECO:0000256" key="1">
    <source>
        <dbReference type="ARBA" id="ARBA00006568"/>
    </source>
</evidence>
<dbReference type="CDD" id="cd09612">
    <property type="entry name" value="Jacalin"/>
    <property type="match status" value="5"/>
</dbReference>
<dbReference type="SUPFAM" id="SSF51101">
    <property type="entry name" value="Mannose-binding lectins"/>
    <property type="match status" value="5"/>
</dbReference>
<comment type="similarity">
    <text evidence="1">Belongs to the jacalin lectin family.</text>
</comment>
<evidence type="ECO:0000256" key="3">
    <source>
        <dbReference type="ARBA" id="ARBA00022737"/>
    </source>
</evidence>
<accession>A0A178W518</accession>
<dbReference type="AlphaFoldDB" id="A0A178W518"/>
<feature type="domain" description="Jacalin-type lectin" evidence="4">
    <location>
        <begin position="307"/>
        <end position="448"/>
    </location>
</feature>
<dbReference type="ExpressionAtlas" id="A0A178W518">
    <property type="expression patterns" value="baseline and differential"/>
</dbReference>
<feature type="domain" description="Jacalin-type lectin" evidence="4">
    <location>
        <begin position="451"/>
        <end position="594"/>
    </location>
</feature>
<feature type="domain" description="Jacalin-type lectin" evidence="4">
    <location>
        <begin position="2"/>
        <end position="148"/>
    </location>
</feature>